<name>A0A6G8IJK9_9BURK</name>
<accession>A0A6G8IJK9</accession>
<dbReference type="PANTHER" id="PTHR43065:SF42">
    <property type="entry name" value="TWO-COMPONENT SENSOR PPRA"/>
    <property type="match status" value="1"/>
</dbReference>
<reference evidence="8 9" key="1">
    <citation type="submission" date="2020-03" db="EMBL/GenBank/DDBJ databases">
        <title>Hydrogenophaga sp. nov. isolated from cyanobacterial mat.</title>
        <authorList>
            <person name="Thorat V."/>
            <person name="Kirdat K."/>
            <person name="Tiwarekar B."/>
            <person name="Costa E.D."/>
            <person name="Yadav A."/>
        </authorList>
    </citation>
    <scope>NUCLEOTIDE SEQUENCE [LARGE SCALE GENOMIC DNA]</scope>
    <source>
        <strain evidence="8 9">BA0156</strain>
    </source>
</reference>
<feature type="domain" description="Response regulatory" evidence="7">
    <location>
        <begin position="730"/>
        <end position="846"/>
    </location>
</feature>
<keyword evidence="5" id="KW-1133">Transmembrane helix</keyword>
<evidence type="ECO:0000256" key="3">
    <source>
        <dbReference type="ARBA" id="ARBA00022553"/>
    </source>
</evidence>
<dbReference type="InterPro" id="IPR036097">
    <property type="entry name" value="HisK_dim/P_sf"/>
</dbReference>
<comment type="catalytic activity">
    <reaction evidence="1">
        <text>ATP + protein L-histidine = ADP + protein N-phospho-L-histidine.</text>
        <dbReference type="EC" id="2.7.13.3"/>
    </reaction>
</comment>
<keyword evidence="9" id="KW-1185">Reference proteome</keyword>
<dbReference type="InterPro" id="IPR035965">
    <property type="entry name" value="PAS-like_dom_sf"/>
</dbReference>
<sequence>MQTPELLLDDAEADSGPPRWRELLLHRSVLVPVLVALLLLLGLAAGLASLREQTLNAERRTLGALVAALADQADSALAASQTAMQATAEELAAGAWETDDEVAQPLLRARAAALPWVRQMLLAGTDGHVLQAADDDTDMPPLSGADYFRAALGAPAGEAGLGTPERWPGQPHPWVPLSMPWYGPEGRQSGVIVLAADPSLLVGGFTRTSPAPDARLQLVRNDGRLWLAEPAGAGPTVWPEGWPPPDERPAWSLELDSAHDGDAVRHWIVVGHAMRRAPMNMVLARDRDAVLRDWRSQAWLVAGFGVLALFITAALSLRHAREQRWREQSQRHLQRQQERAARAFLAAREGLWEWVPERQRHSLSPRMRELAGFGPSDDVSADSPLGWHDRVAADEHARLAEAVQAHLQQATPDFSVVLRIAPPGQAPRHVRVRGRAMAHAGEGPPPLAGTAYDVTDEVAMAEQTRRLDEQLQRARRLEALGTLAGGVAHDFNNVLAAIQGYGERAQDQAGPDSPLRPHLDRILDAARRGKTLVERITASGQPGAGQRRRFEPRELLEEAWALATQDLPDTVQATLDAGSDIPPIEGDPVAWFEACLNLLRNAVQALPGGGRLHAVLAQETVTQARVLWHGRLTPGRWLRLSVNDDGPGIAPEHVPHLLEPFFTTRAGHGGTGLGMTVVHNTVRDAGGALDLRTAPGEGTRFDLYLPCPAGDAAGPRAVLAAADAPGQGEVVLVVDDEPALVALLEETLAELGYEPRGFTDPLQALAAFEAEPALFTGIVSDQRMPGLTGLALVARCKALAPGLASVIVTAHGGADFEQGVADTGVDAVLRKPLSLNELGEALARVFAQRRR</sequence>
<dbReference type="InterPro" id="IPR004358">
    <property type="entry name" value="Sig_transdc_His_kin-like_C"/>
</dbReference>
<dbReference type="Gene3D" id="3.30.450.20">
    <property type="entry name" value="PAS domain"/>
    <property type="match status" value="2"/>
</dbReference>
<dbReference type="SMART" id="SM00387">
    <property type="entry name" value="HATPase_c"/>
    <property type="match status" value="1"/>
</dbReference>
<dbReference type="SUPFAM" id="SSF55785">
    <property type="entry name" value="PYP-like sensor domain (PAS domain)"/>
    <property type="match status" value="1"/>
</dbReference>
<keyword evidence="3 4" id="KW-0597">Phosphoprotein</keyword>
<dbReference type="Pfam" id="PF00072">
    <property type="entry name" value="Response_reg"/>
    <property type="match status" value="1"/>
</dbReference>
<dbReference type="Pfam" id="PF02518">
    <property type="entry name" value="HATPase_c"/>
    <property type="match status" value="1"/>
</dbReference>
<proteinExistence type="predicted"/>
<dbReference type="Gene3D" id="3.30.565.10">
    <property type="entry name" value="Histidine kinase-like ATPase, C-terminal domain"/>
    <property type="match status" value="1"/>
</dbReference>
<dbReference type="CDD" id="cd00082">
    <property type="entry name" value="HisKA"/>
    <property type="match status" value="1"/>
</dbReference>
<evidence type="ECO:0000256" key="4">
    <source>
        <dbReference type="PROSITE-ProRule" id="PRU00169"/>
    </source>
</evidence>
<dbReference type="PROSITE" id="PS50110">
    <property type="entry name" value="RESPONSE_REGULATORY"/>
    <property type="match status" value="1"/>
</dbReference>
<evidence type="ECO:0000313" key="9">
    <source>
        <dbReference type="Proteomes" id="UP000503162"/>
    </source>
</evidence>
<evidence type="ECO:0000313" key="8">
    <source>
        <dbReference type="EMBL" id="QIM53397.1"/>
    </source>
</evidence>
<keyword evidence="5" id="KW-0472">Membrane</keyword>
<dbReference type="SUPFAM" id="SSF47384">
    <property type="entry name" value="Homodimeric domain of signal transducing histidine kinase"/>
    <property type="match status" value="1"/>
</dbReference>
<dbReference type="Proteomes" id="UP000503162">
    <property type="component" value="Chromosome"/>
</dbReference>
<feature type="domain" description="Histidine kinase" evidence="6">
    <location>
        <begin position="486"/>
        <end position="709"/>
    </location>
</feature>
<dbReference type="EMBL" id="CP049989">
    <property type="protein sequence ID" value="QIM53397.1"/>
    <property type="molecule type" value="Genomic_DNA"/>
</dbReference>
<dbReference type="EC" id="2.7.13.3" evidence="2"/>
<feature type="modified residue" description="4-aspartylphosphate" evidence="4">
    <location>
        <position position="781"/>
    </location>
</feature>
<evidence type="ECO:0000256" key="1">
    <source>
        <dbReference type="ARBA" id="ARBA00000085"/>
    </source>
</evidence>
<dbReference type="PRINTS" id="PR00344">
    <property type="entry name" value="BCTRLSENSOR"/>
</dbReference>
<feature type="transmembrane region" description="Helical" evidence="5">
    <location>
        <begin position="29"/>
        <end position="50"/>
    </location>
</feature>
<dbReference type="InterPro" id="IPR003661">
    <property type="entry name" value="HisK_dim/P_dom"/>
</dbReference>
<dbReference type="RefSeq" id="WP_166228424.1">
    <property type="nucleotide sequence ID" value="NZ_CP049989.1"/>
</dbReference>
<organism evidence="8 9">
    <name type="scientific">Hydrogenophaga crocea</name>
    <dbReference type="NCBI Taxonomy" id="2716225"/>
    <lineage>
        <taxon>Bacteria</taxon>
        <taxon>Pseudomonadati</taxon>
        <taxon>Pseudomonadota</taxon>
        <taxon>Betaproteobacteria</taxon>
        <taxon>Burkholderiales</taxon>
        <taxon>Comamonadaceae</taxon>
        <taxon>Hydrogenophaga</taxon>
    </lineage>
</organism>
<dbReference type="PROSITE" id="PS50109">
    <property type="entry name" value="HIS_KIN"/>
    <property type="match status" value="1"/>
</dbReference>
<protein>
    <recommendedName>
        <fullName evidence="2">histidine kinase</fullName>
        <ecNumber evidence="2">2.7.13.3</ecNumber>
    </recommendedName>
</protein>
<evidence type="ECO:0000259" key="7">
    <source>
        <dbReference type="PROSITE" id="PS50110"/>
    </source>
</evidence>
<dbReference type="PANTHER" id="PTHR43065">
    <property type="entry name" value="SENSOR HISTIDINE KINASE"/>
    <property type="match status" value="1"/>
</dbReference>
<evidence type="ECO:0000256" key="2">
    <source>
        <dbReference type="ARBA" id="ARBA00012438"/>
    </source>
</evidence>
<dbReference type="SMART" id="SM00388">
    <property type="entry name" value="HisKA"/>
    <property type="match status" value="1"/>
</dbReference>
<dbReference type="SUPFAM" id="SSF52172">
    <property type="entry name" value="CheY-like"/>
    <property type="match status" value="1"/>
</dbReference>
<gene>
    <name evidence="8" type="ORF">G9Q37_15150</name>
</gene>
<feature type="transmembrane region" description="Helical" evidence="5">
    <location>
        <begin position="298"/>
        <end position="317"/>
    </location>
</feature>
<dbReference type="SUPFAM" id="SSF55874">
    <property type="entry name" value="ATPase domain of HSP90 chaperone/DNA topoisomerase II/histidine kinase"/>
    <property type="match status" value="1"/>
</dbReference>
<dbReference type="SMART" id="SM00448">
    <property type="entry name" value="REC"/>
    <property type="match status" value="1"/>
</dbReference>
<dbReference type="AlphaFoldDB" id="A0A6G8IJK9"/>
<keyword evidence="5" id="KW-0812">Transmembrane</keyword>
<dbReference type="Gene3D" id="3.40.50.2300">
    <property type="match status" value="1"/>
</dbReference>
<dbReference type="InterPro" id="IPR001789">
    <property type="entry name" value="Sig_transdc_resp-reg_receiver"/>
</dbReference>
<evidence type="ECO:0000256" key="5">
    <source>
        <dbReference type="SAM" id="Phobius"/>
    </source>
</evidence>
<dbReference type="GO" id="GO:0000155">
    <property type="term" value="F:phosphorelay sensor kinase activity"/>
    <property type="evidence" value="ECO:0007669"/>
    <property type="project" value="InterPro"/>
</dbReference>
<dbReference type="CDD" id="cd12914">
    <property type="entry name" value="PDC1_DGC_like"/>
    <property type="match status" value="1"/>
</dbReference>
<evidence type="ECO:0000259" key="6">
    <source>
        <dbReference type="PROSITE" id="PS50109"/>
    </source>
</evidence>
<dbReference type="InterPro" id="IPR011006">
    <property type="entry name" value="CheY-like_superfamily"/>
</dbReference>
<dbReference type="InterPro" id="IPR003594">
    <property type="entry name" value="HATPase_dom"/>
</dbReference>
<dbReference type="InterPro" id="IPR036890">
    <property type="entry name" value="HATPase_C_sf"/>
</dbReference>
<dbReference type="InterPro" id="IPR005467">
    <property type="entry name" value="His_kinase_dom"/>
</dbReference>
<dbReference type="KEGG" id="hcz:G9Q37_15150"/>
<dbReference type="Pfam" id="PF00512">
    <property type="entry name" value="HisKA"/>
    <property type="match status" value="1"/>
</dbReference>
<dbReference type="Gene3D" id="1.10.287.130">
    <property type="match status" value="1"/>
</dbReference>